<dbReference type="CDD" id="cd11304">
    <property type="entry name" value="Cadherin_repeat"/>
    <property type="match status" value="1"/>
</dbReference>
<evidence type="ECO:0000256" key="3">
    <source>
        <dbReference type="SAM" id="MobiDB-lite"/>
    </source>
</evidence>
<dbReference type="PANTHER" id="PTHR24026:SF126">
    <property type="entry name" value="PROTOCADHERIN FAT 4"/>
    <property type="match status" value="1"/>
</dbReference>
<dbReference type="InterPro" id="IPR015919">
    <property type="entry name" value="Cadherin-like_sf"/>
</dbReference>
<dbReference type="RefSeq" id="WP_192541998.1">
    <property type="nucleotide sequence ID" value="NZ_JBQDLW010000026.1"/>
</dbReference>
<feature type="region of interest" description="Disordered" evidence="3">
    <location>
        <begin position="911"/>
        <end position="933"/>
    </location>
</feature>
<proteinExistence type="predicted"/>
<gene>
    <name evidence="6" type="ORF">EI167_12545</name>
</gene>
<reference evidence="6 7" key="1">
    <citation type="submission" date="2020-07" db="EMBL/GenBank/DDBJ databases">
        <title>Halophilic bacteria isolated from french cheeses.</title>
        <authorList>
            <person name="Kothe C.I."/>
            <person name="Farah-Kraiem B."/>
            <person name="Renault P."/>
            <person name="Dridi B."/>
        </authorList>
    </citation>
    <scope>NUCLEOTIDE SEQUENCE [LARGE SCALE GENOMIC DNA]</scope>
    <source>
        <strain evidence="6 7">FME14</strain>
    </source>
</reference>
<dbReference type="InterPro" id="IPR002126">
    <property type="entry name" value="Cadherin-like_dom"/>
</dbReference>
<name>A0ABR9FN54_9GAMM</name>
<comment type="caution">
    <text evidence="6">The sequence shown here is derived from an EMBL/GenBank/DDBJ whole genome shotgun (WGS) entry which is preliminary data.</text>
</comment>
<dbReference type="Pfam" id="PF17963">
    <property type="entry name" value="Big_9"/>
    <property type="match status" value="2"/>
</dbReference>
<keyword evidence="2" id="KW-0472">Membrane</keyword>
<sequence>MKLKLLSIAISAVVLAGCGSSGESNSAPTFSQAQYSVFLNEDASASLLVNASDKDNDSLTYSLANAASNGSVSVSASSGEVIYTPDTNFNGEDFFAITVSDGEDTATTTVSATVAAINDFPVITMDKVQVSGGEVKVGQVSASDVDGDTLTYSITKQPFNGELVIDAQSGELTYTPSTLTNAIDSFELTVNDGNNGVVAKTLEIATNLATNADRAYYYYASEQSHLKRSEVLAANIENDINLGGVYTALATGYAEAGLDNEVERFITADSIIRDDLRAVALVNVANQYNLQGKLERANELRLEASNLYSQYIAAKGISAFAVEDQDFFYELADSYLNAGEPALALQSYNVLDILLSSALKAEQTTQALRLFFGFRNSVDEVIATWQTSREQADFDYALSMADRLYEFANMIGYRYVSNDRNGNEGKPYFSTRQVALGDVVENYRLLGQLDKAKSALADALALHGVVNYDEAYTREKDEYADVTMVEYPFGLINFAESFVNLYPNLDLETSFLTPFEQGSTYYDWAKEDAEDARLFAYVRNIEDADESLALILAAKDDSDLRRLFTNIIAFNSSNPGGSRILIDQGRYAGAAKYIAEGLKLLSSEQYIAQNIGEQVFVTGTTGCQLLLEQLFEVIRLTGEQSYREQANKTLTTCREISLNNYAQVNGTEVTKEDVVASSVDLIKYHNPLGQNEAATPLIEVAKSFLATYGEEDLARKVSDTGQLAAAFGKGGQFELANQYYSDYANLIKQVEEAVTVDSQFAVTQDFFDASSRSTYNFSQYYRTLKSQAGRINNYQQLISDATAIWVDLINWNINRLDEASLQLQLQYYPEFANQYLMLGQFDAALALKDKAALGVVEHDSIVTDVINYLSQYDAFTRVTIATVDTDNDGKANFFAPYASDEMIAQSGIELDLDSDGDGVNDDADTYPLDETRQ</sequence>
<dbReference type="PROSITE" id="PS50268">
    <property type="entry name" value="CADHERIN_2"/>
    <property type="match status" value="1"/>
</dbReference>
<keyword evidence="2" id="KW-1133">Transmembrane helix</keyword>
<feature type="signal peptide" evidence="4">
    <location>
        <begin position="1"/>
        <end position="26"/>
    </location>
</feature>
<dbReference type="Gene3D" id="2.60.40.2810">
    <property type="match status" value="1"/>
</dbReference>
<accession>A0ABR9FN54</accession>
<protein>
    <submittedName>
        <fullName evidence="6">Tandem-95 repeat protein</fullName>
    </submittedName>
</protein>
<dbReference type="Gene3D" id="2.60.40.3440">
    <property type="match status" value="1"/>
</dbReference>
<evidence type="ECO:0000259" key="5">
    <source>
        <dbReference type="PROSITE" id="PS50268"/>
    </source>
</evidence>
<evidence type="ECO:0000256" key="2">
    <source>
        <dbReference type="ARBA" id="ARBA00022989"/>
    </source>
</evidence>
<keyword evidence="4" id="KW-0732">Signal</keyword>
<evidence type="ECO:0000313" key="6">
    <source>
        <dbReference type="EMBL" id="MBE0458261.1"/>
    </source>
</evidence>
<evidence type="ECO:0000313" key="7">
    <source>
        <dbReference type="Proteomes" id="UP000707245"/>
    </source>
</evidence>
<dbReference type="EMBL" id="RRZA01000036">
    <property type="protein sequence ID" value="MBE0458261.1"/>
    <property type="molecule type" value="Genomic_DNA"/>
</dbReference>
<keyword evidence="1" id="KW-0812">Transmembrane</keyword>
<dbReference type="PANTHER" id="PTHR24026">
    <property type="entry name" value="FAT ATYPICAL CADHERIN-RELATED"/>
    <property type="match status" value="1"/>
</dbReference>
<dbReference type="NCBIfam" id="NF012211">
    <property type="entry name" value="tand_rpt_95"/>
    <property type="match status" value="2"/>
</dbReference>
<feature type="chain" id="PRO_5045484986" evidence="4">
    <location>
        <begin position="27"/>
        <end position="933"/>
    </location>
</feature>
<feature type="compositionally biased region" description="Acidic residues" evidence="3">
    <location>
        <begin position="911"/>
        <end position="924"/>
    </location>
</feature>
<evidence type="ECO:0000256" key="1">
    <source>
        <dbReference type="ARBA" id="ARBA00022692"/>
    </source>
</evidence>
<dbReference type="Proteomes" id="UP000707245">
    <property type="component" value="Unassembled WGS sequence"/>
</dbReference>
<organism evidence="6 7">
    <name type="scientific">Pseudoalteromonas prydzensis</name>
    <dbReference type="NCBI Taxonomy" id="182141"/>
    <lineage>
        <taxon>Bacteria</taxon>
        <taxon>Pseudomonadati</taxon>
        <taxon>Pseudomonadota</taxon>
        <taxon>Gammaproteobacteria</taxon>
        <taxon>Alteromonadales</taxon>
        <taxon>Pseudoalteromonadaceae</taxon>
        <taxon>Pseudoalteromonas</taxon>
    </lineage>
</organism>
<keyword evidence="7" id="KW-1185">Reference proteome</keyword>
<evidence type="ECO:0000256" key="4">
    <source>
        <dbReference type="SAM" id="SignalP"/>
    </source>
</evidence>
<feature type="domain" description="Cadherin" evidence="5">
    <location>
        <begin position="31"/>
        <end position="123"/>
    </location>
</feature>
<dbReference type="SUPFAM" id="SSF49313">
    <property type="entry name" value="Cadherin-like"/>
    <property type="match status" value="1"/>
</dbReference>
<dbReference type="PROSITE" id="PS51257">
    <property type="entry name" value="PROKAR_LIPOPROTEIN"/>
    <property type="match status" value="1"/>
</dbReference>